<keyword evidence="3" id="KW-1003">Cell membrane</keyword>
<evidence type="ECO:0000259" key="14">
    <source>
        <dbReference type="PROSITE" id="PS50893"/>
    </source>
</evidence>
<reference evidence="15" key="1">
    <citation type="submission" date="2021-06" db="EMBL/GenBank/DDBJ databases">
        <title>New haloarchaea isolates fom saline soil.</title>
        <authorList>
            <person name="Duran-Viseras A."/>
            <person name="Sanchez-Porro C.S."/>
            <person name="Ventosa A."/>
        </authorList>
    </citation>
    <scope>NUCLEOTIDE SEQUENCE</scope>
    <source>
        <strain evidence="15">JCM 18369</strain>
    </source>
</reference>
<evidence type="ECO:0000313" key="15">
    <source>
        <dbReference type="EMBL" id="MBV0901603.1"/>
    </source>
</evidence>
<dbReference type="Gene3D" id="2.40.50.140">
    <property type="entry name" value="Nucleic acid-binding proteins"/>
    <property type="match status" value="1"/>
</dbReference>
<evidence type="ECO:0000256" key="7">
    <source>
        <dbReference type="ARBA" id="ARBA00023136"/>
    </source>
</evidence>
<comment type="similarity">
    <text evidence="11">Belongs to the ABC transporter superfamily. Carbohydrate uptake transporter-1 (CUT1) (TC 3.A.1.1) family.</text>
</comment>
<comment type="subunit">
    <text evidence="12">The complex is composed of two ATP-binding proteins (XacJ and XacK), two transmembrane proteins (XacH and XacI) and a solute-binding protein (XacG).</text>
</comment>
<dbReference type="Proteomes" id="UP001166304">
    <property type="component" value="Unassembled WGS sequence"/>
</dbReference>
<keyword evidence="7" id="KW-0472">Membrane</keyword>
<dbReference type="GO" id="GO:0005524">
    <property type="term" value="F:ATP binding"/>
    <property type="evidence" value="ECO:0007669"/>
    <property type="project" value="UniProtKB-KW"/>
</dbReference>
<evidence type="ECO:0000256" key="12">
    <source>
        <dbReference type="ARBA" id="ARBA00065962"/>
    </source>
</evidence>
<keyword evidence="5 15" id="KW-0067">ATP-binding</keyword>
<feature type="domain" description="ABC transporter" evidence="14">
    <location>
        <begin position="4"/>
        <end position="234"/>
    </location>
</feature>
<evidence type="ECO:0000313" key="16">
    <source>
        <dbReference type="Proteomes" id="UP001166304"/>
    </source>
</evidence>
<dbReference type="SMART" id="SM00382">
    <property type="entry name" value="AAA"/>
    <property type="match status" value="1"/>
</dbReference>
<dbReference type="GO" id="GO:0008643">
    <property type="term" value="P:carbohydrate transport"/>
    <property type="evidence" value="ECO:0007669"/>
    <property type="project" value="InterPro"/>
</dbReference>
<evidence type="ECO:0000256" key="13">
    <source>
        <dbReference type="ARBA" id="ARBA00066315"/>
    </source>
</evidence>
<dbReference type="PROSITE" id="PS00211">
    <property type="entry name" value="ABC_TRANSPORTER_1"/>
    <property type="match status" value="1"/>
</dbReference>
<dbReference type="EC" id="7.5.2.13" evidence="13"/>
<dbReference type="InterPro" id="IPR013611">
    <property type="entry name" value="Transp-assoc_OB_typ2"/>
</dbReference>
<dbReference type="EMBL" id="JAHQXE010000002">
    <property type="protein sequence ID" value="MBV0901603.1"/>
    <property type="molecule type" value="Genomic_DNA"/>
</dbReference>
<dbReference type="GO" id="GO:0140359">
    <property type="term" value="F:ABC-type transporter activity"/>
    <property type="evidence" value="ECO:0007669"/>
    <property type="project" value="InterPro"/>
</dbReference>
<keyword evidence="6" id="KW-1278">Translocase</keyword>
<comment type="caution">
    <text evidence="15">The sequence shown here is derived from an EMBL/GenBank/DDBJ whole genome shotgun (WGS) entry which is preliminary data.</text>
</comment>
<evidence type="ECO:0000256" key="5">
    <source>
        <dbReference type="ARBA" id="ARBA00022840"/>
    </source>
</evidence>
<dbReference type="PANTHER" id="PTHR43875">
    <property type="entry name" value="MALTODEXTRIN IMPORT ATP-BINDING PROTEIN MSMX"/>
    <property type="match status" value="1"/>
</dbReference>
<evidence type="ECO:0000256" key="11">
    <source>
        <dbReference type="ARBA" id="ARBA00061029"/>
    </source>
</evidence>
<dbReference type="GO" id="GO:0055052">
    <property type="term" value="C:ATP-binding cassette (ABC) transporter complex, substrate-binding subunit-containing"/>
    <property type="evidence" value="ECO:0007669"/>
    <property type="project" value="TreeGrafter"/>
</dbReference>
<keyword evidence="4" id="KW-0547">Nucleotide-binding</keyword>
<dbReference type="AlphaFoldDB" id="A0AA41FZN9"/>
<gene>
    <name evidence="15" type="primary">ugpC</name>
    <name evidence="15" type="ORF">KTS37_07350</name>
</gene>
<dbReference type="CDD" id="cd03301">
    <property type="entry name" value="ABC_MalK_N"/>
    <property type="match status" value="1"/>
</dbReference>
<dbReference type="InterPro" id="IPR027417">
    <property type="entry name" value="P-loop_NTPase"/>
</dbReference>
<keyword evidence="16" id="KW-1185">Reference proteome</keyword>
<dbReference type="PANTHER" id="PTHR43875:SF15">
    <property type="entry name" value="TREHALOSE IMPORT ATP-BINDING PROTEIN SUGC"/>
    <property type="match status" value="1"/>
</dbReference>
<dbReference type="NCBIfam" id="NF008653">
    <property type="entry name" value="PRK11650.1"/>
    <property type="match status" value="1"/>
</dbReference>
<evidence type="ECO:0000256" key="4">
    <source>
        <dbReference type="ARBA" id="ARBA00022741"/>
    </source>
</evidence>
<dbReference type="Pfam" id="PF08402">
    <property type="entry name" value="TOBE_2"/>
    <property type="match status" value="1"/>
</dbReference>
<dbReference type="Pfam" id="PF00005">
    <property type="entry name" value="ABC_tran"/>
    <property type="match status" value="1"/>
</dbReference>
<proteinExistence type="inferred from homology"/>
<protein>
    <recommendedName>
        <fullName evidence="13">ABC-type D-xylose/L-arabinose transporter</fullName>
        <ecNumber evidence="13">7.5.2.13</ecNumber>
    </recommendedName>
</protein>
<keyword evidence="2" id="KW-0813">Transport</keyword>
<comment type="function">
    <text evidence="10">Part of the ABC transporter complex XacGHIJK involved in the uptake of xylose and arabinose. Responsible for energy coupling to the transport system.</text>
</comment>
<sequence>MAHVELNELVKEFDDVTAVDGISLDIPDESFTVLVGPSGCGKTTTLRLIAGLERATDGEIRIGDEVVNDQRAYERDIAMVFQNYALYPHKTVRENMRFGLEQHDTAEDIIQDRVAEAAELLQIEELLERRPAELSGGQQQRVALGRAIVRDPAVFLMDEPLSNLDAKLRVQMRAELNKLHDELSTTTVYVTHDQVEAMTLADQIAVMDNGQIQQVGAPTHVYSNPQNMFVAGFLGSPSMNFLEGTLGRDSDGKLQLDLGTDTHDVPAEFADELEGYIGERVVLGIRPENISLNQDGIAANVHPATVQVVEPQGEKTVLELDLDTDQTIKAAVDPDTTVEMDDSVNLRFDRDSLQYFDPQTGESLTYETASEQKVTA</sequence>
<dbReference type="InterPro" id="IPR015855">
    <property type="entry name" value="ABC_transpr_MalK-like"/>
</dbReference>
<organism evidence="15 16">
    <name type="scientific">Haloarcula salina</name>
    <dbReference type="NCBI Taxonomy" id="1429914"/>
    <lineage>
        <taxon>Archaea</taxon>
        <taxon>Methanobacteriati</taxon>
        <taxon>Methanobacteriota</taxon>
        <taxon>Stenosarchaea group</taxon>
        <taxon>Halobacteria</taxon>
        <taxon>Halobacteriales</taxon>
        <taxon>Haloarculaceae</taxon>
        <taxon>Haloarcula</taxon>
    </lineage>
</organism>
<dbReference type="Gene3D" id="3.40.50.300">
    <property type="entry name" value="P-loop containing nucleotide triphosphate hydrolases"/>
    <property type="match status" value="1"/>
</dbReference>
<name>A0AA41FZN9_9EURY</name>
<dbReference type="FunFam" id="3.40.50.300:FF:000042">
    <property type="entry name" value="Maltose/maltodextrin ABC transporter, ATP-binding protein"/>
    <property type="match status" value="1"/>
</dbReference>
<comment type="subcellular location">
    <subcellularLocation>
        <location evidence="1">Cell membrane</location>
        <topology evidence="1">Peripheral membrane protein</topology>
    </subcellularLocation>
</comment>
<evidence type="ECO:0000256" key="6">
    <source>
        <dbReference type="ARBA" id="ARBA00022967"/>
    </source>
</evidence>
<dbReference type="RefSeq" id="WP_162412806.1">
    <property type="nucleotide sequence ID" value="NZ_JAHQXE010000002.1"/>
</dbReference>
<dbReference type="InterPro" id="IPR008995">
    <property type="entry name" value="Mo/tungstate-bd_C_term_dom"/>
</dbReference>
<evidence type="ECO:0000256" key="2">
    <source>
        <dbReference type="ARBA" id="ARBA00022448"/>
    </source>
</evidence>
<evidence type="ECO:0000256" key="3">
    <source>
        <dbReference type="ARBA" id="ARBA00022475"/>
    </source>
</evidence>
<dbReference type="InterPro" id="IPR047641">
    <property type="entry name" value="ABC_transpr_MalK/UgpC-like"/>
</dbReference>
<evidence type="ECO:0000256" key="8">
    <source>
        <dbReference type="ARBA" id="ARBA00050355"/>
    </source>
</evidence>
<dbReference type="PROSITE" id="PS50893">
    <property type="entry name" value="ABC_TRANSPORTER_2"/>
    <property type="match status" value="1"/>
</dbReference>
<comment type="catalytic activity">
    <reaction evidence="9">
        <text>L-arabinose(out) + ATP + H2O = L-arabinose(in) + ADP + phosphate + H(+)</text>
        <dbReference type="Rhea" id="RHEA:30007"/>
        <dbReference type="ChEBI" id="CHEBI:15377"/>
        <dbReference type="ChEBI" id="CHEBI:15378"/>
        <dbReference type="ChEBI" id="CHEBI:17535"/>
        <dbReference type="ChEBI" id="CHEBI:30616"/>
        <dbReference type="ChEBI" id="CHEBI:43474"/>
        <dbReference type="ChEBI" id="CHEBI:456216"/>
        <dbReference type="EC" id="7.5.2.13"/>
    </reaction>
    <physiologicalReaction direction="left-to-right" evidence="9">
        <dbReference type="Rhea" id="RHEA:30008"/>
    </physiologicalReaction>
</comment>
<evidence type="ECO:0000256" key="10">
    <source>
        <dbReference type="ARBA" id="ARBA00053454"/>
    </source>
</evidence>
<dbReference type="InterPro" id="IPR012340">
    <property type="entry name" value="NA-bd_OB-fold"/>
</dbReference>
<dbReference type="Gene3D" id="2.40.50.100">
    <property type="match status" value="1"/>
</dbReference>
<dbReference type="GO" id="GO:0016887">
    <property type="term" value="F:ATP hydrolysis activity"/>
    <property type="evidence" value="ECO:0007669"/>
    <property type="project" value="InterPro"/>
</dbReference>
<dbReference type="InterPro" id="IPR003593">
    <property type="entry name" value="AAA+_ATPase"/>
</dbReference>
<dbReference type="SUPFAM" id="SSF52540">
    <property type="entry name" value="P-loop containing nucleoside triphosphate hydrolases"/>
    <property type="match status" value="1"/>
</dbReference>
<evidence type="ECO:0000256" key="9">
    <source>
        <dbReference type="ARBA" id="ARBA00051890"/>
    </source>
</evidence>
<evidence type="ECO:0000256" key="1">
    <source>
        <dbReference type="ARBA" id="ARBA00004202"/>
    </source>
</evidence>
<comment type="catalytic activity">
    <reaction evidence="8">
        <text>D-xylose(out) + ATP + H2O = D-xylose(in) + ADP + phosphate + H(+)</text>
        <dbReference type="Rhea" id="RHEA:29899"/>
        <dbReference type="ChEBI" id="CHEBI:15377"/>
        <dbReference type="ChEBI" id="CHEBI:15378"/>
        <dbReference type="ChEBI" id="CHEBI:30616"/>
        <dbReference type="ChEBI" id="CHEBI:43474"/>
        <dbReference type="ChEBI" id="CHEBI:53455"/>
        <dbReference type="ChEBI" id="CHEBI:456216"/>
        <dbReference type="EC" id="7.5.2.13"/>
    </reaction>
    <physiologicalReaction direction="left-to-right" evidence="8">
        <dbReference type="Rhea" id="RHEA:29900"/>
    </physiologicalReaction>
</comment>
<accession>A0AA41FZN9</accession>
<dbReference type="InterPro" id="IPR003439">
    <property type="entry name" value="ABC_transporter-like_ATP-bd"/>
</dbReference>
<dbReference type="SUPFAM" id="SSF50331">
    <property type="entry name" value="MOP-like"/>
    <property type="match status" value="1"/>
</dbReference>
<dbReference type="InterPro" id="IPR017871">
    <property type="entry name" value="ABC_transporter-like_CS"/>
</dbReference>